<feature type="region of interest" description="Disordered" evidence="4">
    <location>
        <begin position="581"/>
        <end position="600"/>
    </location>
</feature>
<dbReference type="Gene3D" id="3.30.870.10">
    <property type="entry name" value="Endonuclease Chain A"/>
    <property type="match status" value="1"/>
</dbReference>
<dbReference type="PANTHER" id="PTHR16181:SF29">
    <property type="entry name" value="PROTEIN FAM83A-RELATED"/>
    <property type="match status" value="1"/>
</dbReference>
<dbReference type="EMBL" id="JADDUC020000001">
    <property type="protein sequence ID" value="KAI1243697.1"/>
    <property type="molecule type" value="Genomic_DNA"/>
</dbReference>
<evidence type="ECO:0000313" key="7">
    <source>
        <dbReference type="EMBL" id="KAI1243697.1"/>
    </source>
</evidence>
<dbReference type="SUPFAM" id="SSF56024">
    <property type="entry name" value="Phospholipase D/nuclease"/>
    <property type="match status" value="1"/>
</dbReference>
<evidence type="ECO:0000256" key="1">
    <source>
        <dbReference type="ARBA" id="ARBA00004496"/>
    </source>
</evidence>
<sequence length="2032" mass="230395">MARRSQSSSQGDNPLDPNYLPPHYKEYYRLALDVLTEEGKESYQRFLAEEAAPDFLCGSEVDHIIQNLQKPQYANQEGSTDTAGDNDMDGSSGTYWPMNSDLAIPELDLGWPMVFGFRGTEVTTLVQPPPPDNPSIKEEARRMIRAAQQVVAIVMDIFTDVDLLFEVLDAASRRVPVYILLDEMNSQLFLDTAAKCRVNLNYVEFLRVRTVSGPTYYCRTGMSFKGHLKEKFLLVDCMVVLSGNYSFMWSFEKIHRSIAHIFQGELVASFDEEFRILFAQSEPLVPPANVLAKAENTFAMAPFGNNMPFFPKKGPLMFQRDESLFPSFMDRVDPDRYFLSNFRRDDMLRHTVEGSAMRMYKKVEMENSQMDPVRGFLRSKQLELDAFKRHSFAEGTFENFASAKQYTRQMFMNNMDEFKIQSSHFQKDQFYQYQFEHPHLSGRPQGFFDRIRGGRPGFNELEDYGEGPRYPELEPSFPQEGFPLRLDYVPSNSSREVRHGSDQLNPAGNGPMGMMLRRQNIGQKFICQTSPTQKQSLEQRLFLQDKDEDQDDDKNTQENRTGLRNWRISSYLSAYQSEADEGLPMPMDSEAYNDALGDPLTKHPTDLVPAFKPPTPFNSKPLGMDSAKESADPERAGEETSIMKPDAFRSRINPLIQRSSRLRSSLIFSAAKLDQPNTTIEKVQMIQKEQMSSELTKDNETIKTAASSKVAELLEKYKAVGKDMERGTVTHTKAVSGYLQEESQNTEKKCTKSVQYKILESRVLDSKDSCSTYKMHGELDRPFGIASSTPQLGDALSKDPLAHLGTKVDKLSSRFYPIENKPPLPEKESLIFVGDTQKLALPEKKDRVTFREDSPKLVNTEIKKPQVRTSTTSSVLESLSRSQGSDSSLNKSEEDCSKQEQNPMEFLRKGSLRLKQLLNPKGEKKLEEEPASESGKCDKQAVVLKRSSTGDCQEAMEEEKTPKFAAPLPPKSSQTTQGRFPSSTANILYSSNLRDDTKVILEQISANSQKNRAELAKQLPSTSNPDLSRSTTSLERKGEKEKSCNIHRSESFGSQKRNLQRQPSEDRDTLLKKMENMRKEKRVYSRFEVFCKKDEHTSPSEEENNFNRQNHSNFRKKKREIENAIFEFGPEKYIQTHTQVLTGKAQAQLLYLAVPEPVGLLVVCSFVDRELLALWAELKEAAEVLLMEKGLVLGGLFSSDFLDSATAAHEVTGLEQHEQLRELGGSNSHSSQGRRDELYFTCVEYLQSLLRVFGGLCYWKTLQCRFTDGAIGLGVAAHGCPWITRSFHVCSDLEHLFTGLRKETNIFAVTLRGSGILCEKEKPRKVNLESAFWNANKTQHSFSLPHNNTPREVTPQCRRVVPTLHSVLAKSLLWLDPVGWTPAVAPVCTCEGFRRGGVGSCWPFLVGTVTELKPGRIWNWLIKQQGVTVPAGMESPGEHKDKTMTEFVKQLDIITQRKDHIKIQRGLPGRTVESKKMRTHHKICAKSRFVMSQKTSGKLHIGVTLTCSHKDAAEPPLLVKYQKFLQQIQGRQWSRGWENLLKCYSLPRSQKNLYKLSVFNSQKKGLPKQHLSKNTANAPHVYTLRVTTNRKRTEKFECRLKKQTVDMTLYLVTLKIKRLKTFRQKQFASGGEVPGCHPLTDLREASRISGARYQRVATYSVRAGLGCSSPSWHRERASPKSHSFTQHWPSSRTLQLLFQPSRITKKLKNPISFLLKLGSLRKYLFCEPCLICVLKKSQVIPTLFKILMFLHGKSEEEWLDNWNATDKANYNKTRVVLSYSLQNFPFAFGLTILKTKILKIPMESHHVSEHNRTIISHLSICSVPESIKNLFNSNCFSCPAVNCFPDDAIGLWRSMDSSADTCTQLRPAENHGQVSSVLTPAHSSADTCTQLRPEESHPIRNAHLMFKYLHKAKELQCMILVIKYSCKDIKAGFPVTCVVLEHGIRTFAMHQALLRSPVVPLGHLALPPGLSDRQTQPQLPRAAWSSHGALNSTRAPELSWALRAPTGQPRQALTPLPRRLLISYLRHTSGST</sequence>
<evidence type="ECO:0000259" key="5">
    <source>
        <dbReference type="Pfam" id="PF07894"/>
    </source>
</evidence>
<feature type="compositionally biased region" description="Low complexity" evidence="4">
    <location>
        <begin position="867"/>
        <end position="889"/>
    </location>
</feature>
<organism evidence="6">
    <name type="scientific">Lamprotornis superbus</name>
    <dbReference type="NCBI Taxonomy" id="245042"/>
    <lineage>
        <taxon>Eukaryota</taxon>
        <taxon>Metazoa</taxon>
        <taxon>Chordata</taxon>
        <taxon>Craniata</taxon>
        <taxon>Vertebrata</taxon>
        <taxon>Euteleostomi</taxon>
        <taxon>Archelosauria</taxon>
        <taxon>Archosauria</taxon>
        <taxon>Dinosauria</taxon>
        <taxon>Saurischia</taxon>
        <taxon>Theropoda</taxon>
        <taxon>Coelurosauria</taxon>
        <taxon>Aves</taxon>
        <taxon>Neognathae</taxon>
        <taxon>Neoaves</taxon>
        <taxon>Telluraves</taxon>
        <taxon>Australaves</taxon>
        <taxon>Passeriformes</taxon>
        <taxon>Sturnidae</taxon>
        <taxon>Lamprotornis</taxon>
    </lineage>
</organism>
<feature type="compositionally biased region" description="Basic and acidic residues" evidence="4">
    <location>
        <begin position="1034"/>
        <end position="1050"/>
    </location>
</feature>
<feature type="region of interest" description="Disordered" evidence="4">
    <location>
        <begin position="948"/>
        <end position="982"/>
    </location>
</feature>
<dbReference type="Pfam" id="PF07894">
    <property type="entry name" value="SACK1"/>
    <property type="match status" value="1"/>
</dbReference>
<evidence type="ECO:0000313" key="8">
    <source>
        <dbReference type="Proteomes" id="UP000618051"/>
    </source>
</evidence>
<keyword evidence="8" id="KW-1185">Reference proteome</keyword>
<reference evidence="7 8" key="2">
    <citation type="journal article" date="2021" name="J. Hered.">
        <title>Feather Gene Expression Elucidates the Developmental Basis of Plumage Iridescence in African Starlings.</title>
        <authorList>
            <person name="Rubenstein D.R."/>
            <person name="Corvelo A."/>
            <person name="MacManes M.D."/>
            <person name="Maia R."/>
            <person name="Narzisi G."/>
            <person name="Rousaki A."/>
            <person name="Vandenabeele P."/>
            <person name="Shawkey M.D."/>
            <person name="Solomon J."/>
        </authorList>
    </citation>
    <scope>NUCLEOTIDE SEQUENCE [LARGE SCALE GENOMIC DNA]</scope>
    <source>
        <strain evidence="7">SS15</strain>
    </source>
</reference>
<comment type="similarity">
    <text evidence="2">Belongs to the FAM83 family.</text>
</comment>
<feature type="compositionally biased region" description="Basic and acidic residues" evidence="4">
    <location>
        <begin position="626"/>
        <end position="638"/>
    </location>
</feature>
<name>A0A835TPM5_9PASS</name>
<dbReference type="GO" id="GO:0045104">
    <property type="term" value="P:intermediate filament cytoskeleton organization"/>
    <property type="evidence" value="ECO:0007669"/>
    <property type="project" value="TreeGrafter"/>
</dbReference>
<dbReference type="GO" id="GO:0045095">
    <property type="term" value="C:keratin filament"/>
    <property type="evidence" value="ECO:0007669"/>
    <property type="project" value="TreeGrafter"/>
</dbReference>
<dbReference type="FunFam" id="3.30.870.10:FF:000004">
    <property type="entry name" value="protein FAM83H isoform X2"/>
    <property type="match status" value="1"/>
</dbReference>
<feature type="non-terminal residue" evidence="6">
    <location>
        <position position="2032"/>
    </location>
</feature>
<dbReference type="GO" id="GO:0005737">
    <property type="term" value="C:cytoplasm"/>
    <property type="evidence" value="ECO:0007669"/>
    <property type="project" value="UniProtKB-SubCell"/>
</dbReference>
<dbReference type="InterPro" id="IPR012461">
    <property type="entry name" value="SACK1"/>
</dbReference>
<feature type="compositionally biased region" description="Polar residues" evidence="4">
    <location>
        <begin position="1019"/>
        <end position="1033"/>
    </location>
</feature>
<evidence type="ECO:0000313" key="6">
    <source>
        <dbReference type="EMBL" id="KAG0113508.1"/>
    </source>
</evidence>
<feature type="region of interest" description="Disordered" evidence="4">
    <location>
        <begin position="605"/>
        <end position="639"/>
    </location>
</feature>
<feature type="region of interest" description="Disordered" evidence="4">
    <location>
        <begin position="1"/>
        <end position="20"/>
    </location>
</feature>
<comment type="subcellular location">
    <subcellularLocation>
        <location evidence="1">Cytoplasm</location>
    </subcellularLocation>
</comment>
<proteinExistence type="inferred from homology"/>
<feature type="region of interest" description="Disordered" evidence="4">
    <location>
        <begin position="1009"/>
        <end position="1070"/>
    </location>
</feature>
<evidence type="ECO:0000256" key="2">
    <source>
        <dbReference type="ARBA" id="ARBA00006937"/>
    </source>
</evidence>
<dbReference type="CDD" id="cd09188">
    <property type="entry name" value="PLDc_FAM83H_N"/>
    <property type="match status" value="1"/>
</dbReference>
<feature type="region of interest" description="Disordered" evidence="4">
    <location>
        <begin position="856"/>
        <end position="909"/>
    </location>
</feature>
<dbReference type="OrthoDB" id="9832446at2759"/>
<reference evidence="6" key="1">
    <citation type="submission" date="2020-10" db="EMBL/GenBank/DDBJ databases">
        <title>Feather gene expression reveals the developmental basis of iridescence in African starlings.</title>
        <authorList>
            <person name="Rubenstein D.R."/>
        </authorList>
    </citation>
    <scope>NUCLEOTIDE SEQUENCE</scope>
    <source>
        <strain evidence="6">SS15</strain>
        <tissue evidence="6">Liver</tissue>
    </source>
</reference>
<dbReference type="GO" id="GO:1990254">
    <property type="term" value="F:keratin filament binding"/>
    <property type="evidence" value="ECO:0007669"/>
    <property type="project" value="TreeGrafter"/>
</dbReference>
<dbReference type="GO" id="GO:0007165">
    <property type="term" value="P:signal transduction"/>
    <property type="evidence" value="ECO:0007669"/>
    <property type="project" value="TreeGrafter"/>
</dbReference>
<comment type="caution">
    <text evidence="6">The sequence shown here is derived from an EMBL/GenBank/DDBJ whole genome shotgun (WGS) entry which is preliminary data.</text>
</comment>
<dbReference type="EMBL" id="JADDUC010000432">
    <property type="protein sequence ID" value="KAG0113508.1"/>
    <property type="molecule type" value="Genomic_DNA"/>
</dbReference>
<feature type="compositionally biased region" description="Polar residues" evidence="4">
    <location>
        <begin position="971"/>
        <end position="982"/>
    </location>
</feature>
<keyword evidence="3" id="KW-0963">Cytoplasm</keyword>
<dbReference type="PANTHER" id="PTHR16181">
    <property type="entry name" value="PROTEIN FAM83A-RELATED"/>
    <property type="match status" value="1"/>
</dbReference>
<dbReference type="InterPro" id="IPR041996">
    <property type="entry name" value="PLDc_FAM83H_N"/>
</dbReference>
<accession>A0A835TPM5</accession>
<evidence type="ECO:0000256" key="3">
    <source>
        <dbReference type="ARBA" id="ARBA00022490"/>
    </source>
</evidence>
<reference evidence="7" key="3">
    <citation type="submission" date="2022-01" db="EMBL/GenBank/DDBJ databases">
        <authorList>
            <person name="Rubenstein D.R."/>
        </authorList>
    </citation>
    <scope>NUCLEOTIDE SEQUENCE</scope>
    <source>
        <strain evidence="7">SS15</strain>
        <tissue evidence="7">Liver</tissue>
    </source>
</reference>
<protein>
    <submittedName>
        <fullName evidence="7">Protein FAM83H</fullName>
    </submittedName>
</protein>
<dbReference type="InterPro" id="IPR050944">
    <property type="entry name" value="FAM83"/>
</dbReference>
<dbReference type="GO" id="GO:0019901">
    <property type="term" value="F:protein kinase binding"/>
    <property type="evidence" value="ECO:0007669"/>
    <property type="project" value="TreeGrafter"/>
</dbReference>
<evidence type="ECO:0000256" key="4">
    <source>
        <dbReference type="SAM" id="MobiDB-lite"/>
    </source>
</evidence>
<feature type="compositionally biased region" description="Polar residues" evidence="4">
    <location>
        <begin position="1051"/>
        <end position="1062"/>
    </location>
</feature>
<dbReference type="Proteomes" id="UP000618051">
    <property type="component" value="Unassembled WGS sequence"/>
</dbReference>
<gene>
    <name evidence="7" type="ORF">IHE44_0001340</name>
    <name evidence="6" type="ORF">IHE44_010348</name>
</gene>
<dbReference type="GO" id="GO:0030335">
    <property type="term" value="P:positive regulation of cell migration"/>
    <property type="evidence" value="ECO:0007669"/>
    <property type="project" value="TreeGrafter"/>
</dbReference>
<feature type="compositionally biased region" description="Polar residues" evidence="4">
    <location>
        <begin position="1"/>
        <end position="12"/>
    </location>
</feature>
<dbReference type="GO" id="GO:0044380">
    <property type="term" value="P:protein localization to cytoskeleton"/>
    <property type="evidence" value="ECO:0007669"/>
    <property type="project" value="TreeGrafter"/>
</dbReference>
<feature type="domain" description="Scaffolding anchor of CK1" evidence="5">
    <location>
        <begin position="13"/>
        <end position="283"/>
    </location>
</feature>